<dbReference type="InterPro" id="IPR036188">
    <property type="entry name" value="FAD/NAD-bd_sf"/>
</dbReference>
<reference evidence="4 5" key="1">
    <citation type="submission" date="2017-03" db="EMBL/GenBank/DDBJ databases">
        <title>Genome sequence of Clostridium hungatei DSM 14427.</title>
        <authorList>
            <person name="Poehlein A."/>
            <person name="Daniel R."/>
        </authorList>
    </citation>
    <scope>NUCLEOTIDE SEQUENCE [LARGE SCALE GENOMIC DNA]</scope>
    <source>
        <strain evidence="4 5">DSM 14427</strain>
    </source>
</reference>
<keyword evidence="2 4" id="KW-0560">Oxidoreductase</keyword>
<proteinExistence type="predicted"/>
<evidence type="ECO:0000259" key="3">
    <source>
        <dbReference type="Pfam" id="PF07992"/>
    </source>
</evidence>
<dbReference type="GO" id="GO:0004791">
    <property type="term" value="F:thioredoxin-disulfide reductase (NADPH) activity"/>
    <property type="evidence" value="ECO:0007669"/>
    <property type="project" value="UniProtKB-EC"/>
</dbReference>
<keyword evidence="5" id="KW-1185">Reference proteome</keyword>
<comment type="caution">
    <text evidence="4">The sequence shown here is derived from an EMBL/GenBank/DDBJ whole genome shotgun (WGS) entry which is preliminary data.</text>
</comment>
<dbReference type="PRINTS" id="PR00469">
    <property type="entry name" value="PNDRDTASEII"/>
</dbReference>
<dbReference type="EC" id="1.8.1.9" evidence="4"/>
<dbReference type="STRING" id="48256.CLHUN_38190"/>
<feature type="domain" description="FAD/NAD(P)-binding" evidence="3">
    <location>
        <begin position="3"/>
        <end position="277"/>
    </location>
</feature>
<dbReference type="PANTHER" id="PTHR48105">
    <property type="entry name" value="THIOREDOXIN REDUCTASE 1-RELATED-RELATED"/>
    <property type="match status" value="1"/>
</dbReference>
<name>A0A1V4SEK4_RUMHU</name>
<evidence type="ECO:0000256" key="2">
    <source>
        <dbReference type="ARBA" id="ARBA00023002"/>
    </source>
</evidence>
<dbReference type="Gene3D" id="3.50.50.60">
    <property type="entry name" value="FAD/NAD(P)-binding domain"/>
    <property type="match status" value="2"/>
</dbReference>
<protein>
    <submittedName>
        <fullName evidence="4">Thioredoxin reductase</fullName>
        <ecNumber evidence="4">1.8.1.9</ecNumber>
    </submittedName>
</protein>
<accession>A0A1V4SEK4</accession>
<dbReference type="InterPro" id="IPR023753">
    <property type="entry name" value="FAD/NAD-binding_dom"/>
</dbReference>
<dbReference type="PRINTS" id="PR00368">
    <property type="entry name" value="FADPNR"/>
</dbReference>
<organism evidence="4 5">
    <name type="scientific">Ruminiclostridium hungatei</name>
    <name type="common">Clostridium hungatei</name>
    <dbReference type="NCBI Taxonomy" id="48256"/>
    <lineage>
        <taxon>Bacteria</taxon>
        <taxon>Bacillati</taxon>
        <taxon>Bacillota</taxon>
        <taxon>Clostridia</taxon>
        <taxon>Eubacteriales</taxon>
        <taxon>Oscillospiraceae</taxon>
        <taxon>Ruminiclostridium</taxon>
    </lineage>
</organism>
<dbReference type="AlphaFoldDB" id="A0A1V4SEK4"/>
<evidence type="ECO:0000313" key="5">
    <source>
        <dbReference type="Proteomes" id="UP000191554"/>
    </source>
</evidence>
<evidence type="ECO:0000256" key="1">
    <source>
        <dbReference type="ARBA" id="ARBA00022630"/>
    </source>
</evidence>
<dbReference type="InterPro" id="IPR050097">
    <property type="entry name" value="Ferredoxin-NADP_redctase_2"/>
</dbReference>
<sequence length="298" mass="32331">MLYDVIIVGKGPAGLSAALYTTRANLKTLVIGKDSSELLKAHKIENYFGFSHAVSGRELLEAGEAQARRLGAGIICEEVLGINQKEDFEVITSEAVYTGRMVLLATGQPQKKLHIEGLKALEGAGVSYCTTCDGFFYRNLKVGVLGNKAFAIHEAEELEPFTKDITVYTNGKELEYSGDYEKLRSKFRIVEKPVQKLEGKDFLESIYFADGTSEKLDGLFIANESASSVDFARKLGVLTEGASIVADQDQKTNIKGLFAAGDCTGGFKQVSTAVGQGAVAARKIIELAREKARQLEVK</sequence>
<dbReference type="Proteomes" id="UP000191554">
    <property type="component" value="Unassembled WGS sequence"/>
</dbReference>
<dbReference type="EMBL" id="MZGX01000031">
    <property type="protein sequence ID" value="OPX42298.1"/>
    <property type="molecule type" value="Genomic_DNA"/>
</dbReference>
<dbReference type="Pfam" id="PF07992">
    <property type="entry name" value="Pyr_redox_2"/>
    <property type="match status" value="1"/>
</dbReference>
<evidence type="ECO:0000313" key="4">
    <source>
        <dbReference type="EMBL" id="OPX42298.1"/>
    </source>
</evidence>
<keyword evidence="1" id="KW-0285">Flavoprotein</keyword>
<gene>
    <name evidence="4" type="primary">trxB_4</name>
    <name evidence="4" type="ORF">CLHUN_38190</name>
</gene>
<dbReference type="SUPFAM" id="SSF51905">
    <property type="entry name" value="FAD/NAD(P)-binding domain"/>
    <property type="match status" value="1"/>
</dbReference>